<accession>A0A972NTG9</accession>
<evidence type="ECO:0000256" key="1">
    <source>
        <dbReference type="SAM" id="MobiDB-lite"/>
    </source>
</evidence>
<name>A0A972NTG9_9BURK</name>
<keyword evidence="3" id="KW-1185">Reference proteome</keyword>
<reference evidence="2 3" key="1">
    <citation type="submission" date="2019-11" db="EMBL/GenBank/DDBJ databases">
        <title>Metabolism of dissolved organic matter in forest soils.</title>
        <authorList>
            <person name="Cyle K.T."/>
            <person name="Wilhelm R.C."/>
            <person name="Martinez C.E."/>
        </authorList>
    </citation>
    <scope>NUCLEOTIDE SEQUENCE [LARGE SCALE GENOMIC DNA]</scope>
    <source>
        <strain evidence="2 3">5N</strain>
    </source>
</reference>
<proteinExistence type="predicted"/>
<dbReference type="Proteomes" id="UP000655523">
    <property type="component" value="Unassembled WGS sequence"/>
</dbReference>
<gene>
    <name evidence="2" type="ORF">GNZ13_27735</name>
</gene>
<evidence type="ECO:0000313" key="3">
    <source>
        <dbReference type="Proteomes" id="UP000655523"/>
    </source>
</evidence>
<feature type="region of interest" description="Disordered" evidence="1">
    <location>
        <begin position="81"/>
        <end position="104"/>
    </location>
</feature>
<comment type="caution">
    <text evidence="2">The sequence shown here is derived from an EMBL/GenBank/DDBJ whole genome shotgun (WGS) entry which is preliminary data.</text>
</comment>
<dbReference type="EMBL" id="WOEZ01000153">
    <property type="protein sequence ID" value="NPT58254.1"/>
    <property type="molecule type" value="Genomic_DNA"/>
</dbReference>
<dbReference type="AlphaFoldDB" id="A0A972NTG9"/>
<organism evidence="2 3">
    <name type="scientific">Paraburkholderia elongata</name>
    <dbReference type="NCBI Taxonomy" id="2675747"/>
    <lineage>
        <taxon>Bacteria</taxon>
        <taxon>Pseudomonadati</taxon>
        <taxon>Pseudomonadota</taxon>
        <taxon>Betaproteobacteria</taxon>
        <taxon>Burkholderiales</taxon>
        <taxon>Burkholderiaceae</taxon>
        <taxon>Paraburkholderia</taxon>
    </lineage>
</organism>
<dbReference type="RefSeq" id="WP_172170562.1">
    <property type="nucleotide sequence ID" value="NZ_WOEZ01000153.1"/>
</dbReference>
<evidence type="ECO:0000313" key="2">
    <source>
        <dbReference type="EMBL" id="NPT58254.1"/>
    </source>
</evidence>
<protein>
    <submittedName>
        <fullName evidence="2">Uncharacterized protein</fullName>
    </submittedName>
</protein>
<sequence>MNPAVIPAFDGVRTADCPLGNVLVLDNGTVAFIPCAAMYKIGPNTSVALQMLHLAMTPRGLRWGSVVYANTVRQGFVSTLESPTEAERSGQSGRATVDTHSGGVRVARSEQERNALAEVQSAFASGDPSSLLTPEALALEARQRAKLDKKAAKDASDAVDFAHQNWPAATFGLTVKEHDTQLELRFNYDAAVVKAVKASKARWDGLRKTWTLPREHEVAFGKRLKKIALELGKAPRGSDSAAGAIASETARVEALLAEEATKPLAGKIGALEITRSDDCVSRTGSAASRHKYVLNFPYHEQMVNLVRGVPGAQFDRSTSRWEVPLVARKSLQRALNRMRPYAEALAMSAGQETVKATAHNIDTRGSGERRETLAQVGAAANAEKAHARSGTWNVYHFADRSGNGLPRGTYKTRDGRWNVVLQCSKGRFVEDASSVGGSMCHEYQFRLTVRAATELEIDGVVSQQRQGKERRMEAEARERAFQAIDNAFRQFGEWPQRPVVPAEALRYGARLLANVNGEPSLMRSIHEYVIDEQADALWSLSDNGMDGDDWSRNNLVSTVALRLPLRGAEAVVAFLRESNRPLLEKTTPLTVEQVEEWTSRLGKQVD</sequence>